<dbReference type="PANTHER" id="PTHR23041:SF78">
    <property type="entry name" value="E3 UBIQUITIN-PROTEIN LIGASE RNF4"/>
    <property type="match status" value="1"/>
</dbReference>
<dbReference type="PROSITE" id="PS00518">
    <property type="entry name" value="ZF_RING_1"/>
    <property type="match status" value="1"/>
</dbReference>
<evidence type="ECO:0000256" key="4">
    <source>
        <dbReference type="PROSITE-ProRule" id="PRU00175"/>
    </source>
</evidence>
<keyword evidence="2 4" id="KW-0863">Zinc-finger</keyword>
<evidence type="ECO:0000313" key="7">
    <source>
        <dbReference type="Proteomes" id="UP001158576"/>
    </source>
</evidence>
<dbReference type="SUPFAM" id="SSF57850">
    <property type="entry name" value="RING/U-box"/>
    <property type="match status" value="1"/>
</dbReference>
<evidence type="ECO:0000256" key="3">
    <source>
        <dbReference type="ARBA" id="ARBA00022833"/>
    </source>
</evidence>
<evidence type="ECO:0000256" key="1">
    <source>
        <dbReference type="ARBA" id="ARBA00022723"/>
    </source>
</evidence>
<gene>
    <name evidence="6" type="ORF">OKIOD_LOCUS9128</name>
</gene>
<dbReference type="InterPro" id="IPR047134">
    <property type="entry name" value="RNF4"/>
</dbReference>
<accession>A0ABN7SPT6</accession>
<sequence>MGDELDIVDPIKSCSVCMRKYDGKEVKRHTIKCGHIFCRACLDKTIKTRAESCPTCRKKFTSKDIIALY</sequence>
<dbReference type="EMBL" id="OU015566">
    <property type="protein sequence ID" value="CAG5102569.1"/>
    <property type="molecule type" value="Genomic_DNA"/>
</dbReference>
<keyword evidence="3" id="KW-0862">Zinc</keyword>
<feature type="domain" description="RING-type" evidence="5">
    <location>
        <begin position="14"/>
        <end position="57"/>
    </location>
</feature>
<evidence type="ECO:0000256" key="2">
    <source>
        <dbReference type="ARBA" id="ARBA00022771"/>
    </source>
</evidence>
<dbReference type="PANTHER" id="PTHR23041">
    <property type="entry name" value="RING FINGER DOMAIN-CONTAINING"/>
    <property type="match status" value="1"/>
</dbReference>
<dbReference type="InterPro" id="IPR001841">
    <property type="entry name" value="Znf_RING"/>
</dbReference>
<dbReference type="InterPro" id="IPR013083">
    <property type="entry name" value="Znf_RING/FYVE/PHD"/>
</dbReference>
<reference evidence="6 7" key="1">
    <citation type="submission" date="2021-04" db="EMBL/GenBank/DDBJ databases">
        <authorList>
            <person name="Bliznina A."/>
        </authorList>
    </citation>
    <scope>NUCLEOTIDE SEQUENCE [LARGE SCALE GENOMIC DNA]</scope>
</reference>
<protein>
    <submittedName>
        <fullName evidence="6">Oidioi.mRNA.OKI2018_I69.chr1.g363.t1.cds</fullName>
    </submittedName>
</protein>
<keyword evidence="1" id="KW-0479">Metal-binding</keyword>
<dbReference type="InterPro" id="IPR017907">
    <property type="entry name" value="Znf_RING_CS"/>
</dbReference>
<evidence type="ECO:0000313" key="6">
    <source>
        <dbReference type="EMBL" id="CAG5102569.1"/>
    </source>
</evidence>
<dbReference type="Proteomes" id="UP001158576">
    <property type="component" value="Chromosome 1"/>
</dbReference>
<organism evidence="6 7">
    <name type="scientific">Oikopleura dioica</name>
    <name type="common">Tunicate</name>
    <dbReference type="NCBI Taxonomy" id="34765"/>
    <lineage>
        <taxon>Eukaryota</taxon>
        <taxon>Metazoa</taxon>
        <taxon>Chordata</taxon>
        <taxon>Tunicata</taxon>
        <taxon>Appendicularia</taxon>
        <taxon>Copelata</taxon>
        <taxon>Oikopleuridae</taxon>
        <taxon>Oikopleura</taxon>
    </lineage>
</organism>
<dbReference type="Pfam" id="PF13639">
    <property type="entry name" value="zf-RING_2"/>
    <property type="match status" value="1"/>
</dbReference>
<name>A0ABN7SPT6_OIKDI</name>
<dbReference type="SMART" id="SM00184">
    <property type="entry name" value="RING"/>
    <property type="match status" value="1"/>
</dbReference>
<evidence type="ECO:0000259" key="5">
    <source>
        <dbReference type="PROSITE" id="PS50089"/>
    </source>
</evidence>
<keyword evidence="7" id="KW-1185">Reference proteome</keyword>
<proteinExistence type="predicted"/>
<dbReference type="Gene3D" id="3.30.40.10">
    <property type="entry name" value="Zinc/RING finger domain, C3HC4 (zinc finger)"/>
    <property type="match status" value="1"/>
</dbReference>
<dbReference type="PROSITE" id="PS50089">
    <property type="entry name" value="ZF_RING_2"/>
    <property type="match status" value="1"/>
</dbReference>